<comment type="caution">
    <text evidence="2">The sequence shown here is derived from an EMBL/GenBank/DDBJ whole genome shotgun (WGS) entry which is preliminary data.</text>
</comment>
<dbReference type="PATRIC" id="fig|698759.3.peg.8133"/>
<evidence type="ECO:0000313" key="3">
    <source>
        <dbReference type="Proteomes" id="UP000010411"/>
    </source>
</evidence>
<dbReference type="EMBL" id="AEJC01000617">
    <property type="protein sequence ID" value="EKX61131.1"/>
    <property type="molecule type" value="Genomic_DNA"/>
</dbReference>
<feature type="compositionally biased region" description="Basic residues" evidence="1">
    <location>
        <begin position="1"/>
        <end position="11"/>
    </location>
</feature>
<gene>
    <name evidence="2" type="ORF">STRIP9103_09114</name>
</gene>
<keyword evidence="3" id="KW-1185">Reference proteome</keyword>
<evidence type="ECO:0000256" key="1">
    <source>
        <dbReference type="SAM" id="MobiDB-lite"/>
    </source>
</evidence>
<name>L1KJY4_9ACTN</name>
<dbReference type="Proteomes" id="UP000010411">
    <property type="component" value="Unassembled WGS sequence"/>
</dbReference>
<protein>
    <submittedName>
        <fullName evidence="2">Uncharacterized protein</fullName>
    </submittedName>
</protein>
<organism evidence="2 3">
    <name type="scientific">Streptomyces ipomoeae 91-03</name>
    <dbReference type="NCBI Taxonomy" id="698759"/>
    <lineage>
        <taxon>Bacteria</taxon>
        <taxon>Bacillati</taxon>
        <taxon>Actinomycetota</taxon>
        <taxon>Actinomycetes</taxon>
        <taxon>Kitasatosporales</taxon>
        <taxon>Streptomycetaceae</taxon>
        <taxon>Streptomyces</taxon>
    </lineage>
</organism>
<proteinExistence type="predicted"/>
<sequence>MQAGAVRRRGQVGHGGHLPARARSATGAVRPVPLQVGQSTRTVTREPSRWRVPVVIRECRL</sequence>
<reference evidence="2 3" key="1">
    <citation type="submission" date="2012-11" db="EMBL/GenBank/DDBJ databases">
        <authorList>
            <person name="Huguet-Tapia J.C."/>
            <person name="Durkin A.S."/>
            <person name="Pettis G.S."/>
            <person name="Badger J.H."/>
        </authorList>
    </citation>
    <scope>NUCLEOTIDE SEQUENCE [LARGE SCALE GENOMIC DNA]</scope>
    <source>
        <strain evidence="2 3">91-03</strain>
    </source>
</reference>
<accession>L1KJY4</accession>
<evidence type="ECO:0000313" key="2">
    <source>
        <dbReference type="EMBL" id="EKX61131.1"/>
    </source>
</evidence>
<feature type="region of interest" description="Disordered" evidence="1">
    <location>
        <begin position="1"/>
        <end position="47"/>
    </location>
</feature>
<dbReference type="AlphaFoldDB" id="L1KJY4"/>